<feature type="signal peptide" evidence="1">
    <location>
        <begin position="1"/>
        <end position="30"/>
    </location>
</feature>
<dbReference type="Gene3D" id="3.40.50.1820">
    <property type="entry name" value="alpha/beta hydrolase"/>
    <property type="match status" value="1"/>
</dbReference>
<dbReference type="Pfam" id="PF08386">
    <property type="entry name" value="Abhydrolase_4"/>
    <property type="match status" value="1"/>
</dbReference>
<dbReference type="InterPro" id="IPR029058">
    <property type="entry name" value="AB_hydrolase_fold"/>
</dbReference>
<evidence type="ECO:0000313" key="3">
    <source>
        <dbReference type="EMBL" id="NII04841.1"/>
    </source>
</evidence>
<gene>
    <name evidence="3" type="ORF">HBF25_00415</name>
</gene>
<protein>
    <submittedName>
        <fullName evidence="3">Alpha/beta hydrolase</fullName>
    </submittedName>
</protein>
<evidence type="ECO:0000256" key="1">
    <source>
        <dbReference type="SAM" id="SignalP"/>
    </source>
</evidence>
<evidence type="ECO:0000259" key="2">
    <source>
        <dbReference type="Pfam" id="PF08386"/>
    </source>
</evidence>
<dbReference type="SUPFAM" id="SSF53474">
    <property type="entry name" value="alpha/beta-Hydrolases"/>
    <property type="match status" value="2"/>
</dbReference>
<sequence>MQERKPRSTRHPLAMGILAACLFHAGDTLASTTDLDWDTCERSNPYIGEEHPGTSVLCASLRVPLDYRNPTGKTTEVQVMRVRHGHIDTPRKAIFFNFGGPGHDPRETLERTAVNWVDVAPDDEVFGEFNKVAGQFDLITLVPRGMNPDNRLECDYDRELPLHELYENRDSNRAWRGLLELTRNYARNCGPASQALGVDTDTYVKDIESLRMASGYDKLSFYGASYGSLTALWYGASYPDRVSHMVLDGVMDVTRTWNDIVKTDLARRDQALIDAAVQPAANDAQAYGLGMQAGSVLVKLMRMPLSLRVAWQADIETPEDVLAAVTLSNWLTNGMTLRQVRAALDTHDFSKDTQVNHATIVAAAHLYAAIPRPPMLHRTGNDESDISTGTNLAVQCNDAPWERNVDTWRRFLLNSIGWSFSLGEGDIVTSLVCAQWPRTQNRFPDVRKLAKLPPALILNGEYDRTTTWEGARATMALMPRARAVLARDTSDHGLLGKSLSPCIERTAARYLLTGALPASAVTKCHYEPMPDKR</sequence>
<proteinExistence type="predicted"/>
<feature type="chain" id="PRO_5031351875" evidence="1">
    <location>
        <begin position="31"/>
        <end position="533"/>
    </location>
</feature>
<organism evidence="3 4">
    <name type="scientific">Luteibacter anthropi</name>
    <dbReference type="NCBI Taxonomy" id="564369"/>
    <lineage>
        <taxon>Bacteria</taxon>
        <taxon>Pseudomonadati</taxon>
        <taxon>Pseudomonadota</taxon>
        <taxon>Gammaproteobacteria</taxon>
        <taxon>Lysobacterales</taxon>
        <taxon>Rhodanobacteraceae</taxon>
        <taxon>Luteibacter</taxon>
    </lineage>
</organism>
<feature type="domain" description="Peptidase S33 tripeptidyl aminopeptidase-like C-terminal" evidence="2">
    <location>
        <begin position="430"/>
        <end position="519"/>
    </location>
</feature>
<dbReference type="InterPro" id="IPR013595">
    <property type="entry name" value="Pept_S33_TAP-like_C"/>
</dbReference>
<keyword evidence="1" id="KW-0732">Signal</keyword>
<reference evidence="3 4" key="1">
    <citation type="submission" date="2020-03" db="EMBL/GenBank/DDBJ databases">
        <authorList>
            <person name="Lai Q."/>
        </authorList>
    </citation>
    <scope>NUCLEOTIDE SEQUENCE [LARGE SCALE GENOMIC DNA]</scope>
    <source>
        <strain evidence="3 4">CCUG 25036</strain>
    </source>
</reference>
<evidence type="ECO:0000313" key="4">
    <source>
        <dbReference type="Proteomes" id="UP000490980"/>
    </source>
</evidence>
<dbReference type="PROSITE" id="PS51257">
    <property type="entry name" value="PROKAR_LIPOPROTEIN"/>
    <property type="match status" value="1"/>
</dbReference>
<dbReference type="EMBL" id="JAARLZ010000001">
    <property type="protein sequence ID" value="NII04841.1"/>
    <property type="molecule type" value="Genomic_DNA"/>
</dbReference>
<dbReference type="AlphaFoldDB" id="A0A7X5U6K5"/>
<keyword evidence="3" id="KW-0378">Hydrolase</keyword>
<dbReference type="GO" id="GO:0016787">
    <property type="term" value="F:hydrolase activity"/>
    <property type="evidence" value="ECO:0007669"/>
    <property type="project" value="UniProtKB-KW"/>
</dbReference>
<dbReference type="Proteomes" id="UP000490980">
    <property type="component" value="Unassembled WGS sequence"/>
</dbReference>
<dbReference type="RefSeq" id="WP_166945508.1">
    <property type="nucleotide sequence ID" value="NZ_JAARLZ010000001.1"/>
</dbReference>
<accession>A0A7X5U6K5</accession>
<keyword evidence="4" id="KW-1185">Reference proteome</keyword>
<comment type="caution">
    <text evidence="3">The sequence shown here is derived from an EMBL/GenBank/DDBJ whole genome shotgun (WGS) entry which is preliminary data.</text>
</comment>
<name>A0A7X5U6K5_9GAMM</name>